<comment type="caution">
    <text evidence="1">The sequence shown here is derived from an EMBL/GenBank/DDBJ whole genome shotgun (WGS) entry which is preliminary data.</text>
</comment>
<dbReference type="AlphaFoldDB" id="A0A831LNX6"/>
<name>A0A831LNX6_9BACT</name>
<dbReference type="EMBL" id="DSDK01000637">
    <property type="protein sequence ID" value="HDR52229.1"/>
    <property type="molecule type" value="Genomic_DNA"/>
</dbReference>
<gene>
    <name evidence="1" type="ORF">ENN90_11520</name>
</gene>
<evidence type="ECO:0000313" key="1">
    <source>
        <dbReference type="EMBL" id="HDR52229.1"/>
    </source>
</evidence>
<dbReference type="CDD" id="cd00385">
    <property type="entry name" value="Isoprenoid_Biosyn_C1"/>
    <property type="match status" value="1"/>
</dbReference>
<sequence length="410" mass="47363">MLAVESYISHFEKLWEKSLNRLPEFDLSYSVEEQVAREASFNGFQDKVKSYQSKKSISALKKSDPGQSFFPVFRAFLQNVFDFEPDQLEIILSDDFKNVSKDFFYKARMFAPELSPENIYQGMRNVWIMNGLQLMMGIPVEITPSVFAYSMIYPYSDNLLDDLAISDEEKKAFSCRFNKRLHGKNVKPQNHAESQLFRLVGLFEDQFSRDKFPKVYESLYAIQQGQTHSLDLINCNGLEEAAVRKICFEKGGASVLADGYLVAGHLSPEKEQALFGYGIYLQLLDDIQDVKEDADAHTKTLFSCLDGTPDLGAFVNRTIHFGRKAMEELRCFDGAEMETMLRLMNRSIETMIIESVGLNPQSYSTEYLKNLEKYSPLRFEFIQEKRTQSKSQRFSLFKKYFEQVPVKRIT</sequence>
<reference evidence="1" key="1">
    <citation type="journal article" date="2020" name="mSystems">
        <title>Genome- and Community-Level Interaction Insights into Carbon Utilization and Element Cycling Functions of Hydrothermarchaeota in Hydrothermal Sediment.</title>
        <authorList>
            <person name="Zhou Z."/>
            <person name="Liu Y."/>
            <person name="Xu W."/>
            <person name="Pan J."/>
            <person name="Luo Z.H."/>
            <person name="Li M."/>
        </authorList>
    </citation>
    <scope>NUCLEOTIDE SEQUENCE [LARGE SCALE GENOMIC DNA]</scope>
    <source>
        <strain evidence="1">SpSt-1217</strain>
    </source>
</reference>
<organism evidence="1">
    <name type="scientific">Mariniphaga anaerophila</name>
    <dbReference type="NCBI Taxonomy" id="1484053"/>
    <lineage>
        <taxon>Bacteria</taxon>
        <taxon>Pseudomonadati</taxon>
        <taxon>Bacteroidota</taxon>
        <taxon>Bacteroidia</taxon>
        <taxon>Marinilabiliales</taxon>
        <taxon>Prolixibacteraceae</taxon>
        <taxon>Mariniphaga</taxon>
    </lineage>
</organism>
<dbReference type="SUPFAM" id="SSF48576">
    <property type="entry name" value="Terpenoid synthases"/>
    <property type="match status" value="1"/>
</dbReference>
<proteinExistence type="predicted"/>
<dbReference type="Proteomes" id="UP000886047">
    <property type="component" value="Unassembled WGS sequence"/>
</dbReference>
<dbReference type="InterPro" id="IPR008949">
    <property type="entry name" value="Isoprenoid_synthase_dom_sf"/>
</dbReference>
<accession>A0A831LNX6</accession>
<protein>
    <submittedName>
        <fullName evidence="1">Class 1 isoprenoid biosynthesis enzyme</fullName>
    </submittedName>
</protein>